<dbReference type="EMBL" id="VIRS01000051">
    <property type="protein sequence ID" value="TQS39949.1"/>
    <property type="molecule type" value="Genomic_DNA"/>
</dbReference>
<organism evidence="2 3">
    <name type="scientific">Cryptosporangium phraense</name>
    <dbReference type="NCBI Taxonomy" id="2593070"/>
    <lineage>
        <taxon>Bacteria</taxon>
        <taxon>Bacillati</taxon>
        <taxon>Actinomycetota</taxon>
        <taxon>Actinomycetes</taxon>
        <taxon>Cryptosporangiales</taxon>
        <taxon>Cryptosporangiaceae</taxon>
        <taxon>Cryptosporangium</taxon>
    </lineage>
</organism>
<dbReference type="RefSeq" id="WP_142709640.1">
    <property type="nucleotide sequence ID" value="NZ_VIRS01000051.1"/>
</dbReference>
<sequence>MTSALLVPIHLDALPLSSECPTIGAAIDYSRLPYVDGAGDQNVASAYLSESIVDPPFHDEPGLLKTGVHLHWALPDALTQGVHTPDGTEFPAVPTRWLVTRSRLAADGTTTPEQRWVVESDYLAPLGVTGSSGVAFPFTGLIDDSAGPPFRYVGRSMTLAQWLDPGKDGGRPRDYLDRLTSAGYGHPSFAAIYPNCHSVFGFHDAVQVDPSGGLLYDVIGWYGRSADDFLGTWLRAGAGDPLDRLAADLGWAPRTIVTRSELRITGADPDALWRELHDRGWLTVVDDQRSLVMTAAYRAQRPLSDAFQAVAEQAGAVLDQAATVTLGSPEKMMCFGRLRFAPQPAADDTRLTLAVGNTGLEAVAGYLAAEIAPDRAPEVERLLGAVLELTGAGTPSPDVNAQLAEARHERTFRPVDGGTRWTISSQQKPGTAPDAEASDDLPDLPPDVSAALGELNRVQQAGERTRQQLAAARRELFADWYRYLLCAYPPYDELRDYPDVDTVKAFVERGLTPVNEAVVAAGRLDERRNALAARIERGLPDGGAYSLREVGAPRYYEPTEPVVLLVGDLVRPSPRYGQDHTFRPDAVLDTRIIDVDLSDPVAMWTAAEPVWAELAQAADAGREQLGFKVWRRAPWHPVLLEWEVSYSPRVDDRGVPGTYDRDFLTGSYLLDAGAGDLALRAGRGAVEPGTEFYSGSSILTPSAVDRLRSLLVRYLVGLALGRDNKAFFAAVPVAVADRTTEYLTQNAGLVIDWYATAPAGDPVRTVVEAYRRLGDSFPALAQALSGFNAALLSRKQTTQMPIADPFGFADDQGFIAAVREAVGRGNDTAPMPLADFNPIRAGALEVSRLRLIDSFGQIRDLAWDRLVIADSLREPGNSRWVGLPPRIVQPARVNLRWLAADAAHTEAGAHAATTPICGWILPNHLDDSLAVYDRDGVALGEIDQFAGWKPSPGALAPVTLAQLHDPAFTGINAHLRRLVARLTRAPGVPDSGESVFLASFLETIEATLDAIEPDGADAQHELAFLFGRPMAVVRALVDVELKESPAVNQSWPAFGLDLRRATRDTRGFPQVRFPIRIGAPEQFDDGVVGYWKESDGGLAGTFYAAEPSDHPRIVSLDRAEACVQQAVSDPPQELTMLLDARGSVHATSGVLPTKVITVPAEQFTDALAAMEVSFLTAPLLTARDQLRVALPTEPGYRWSWLAPAPGPTWIETHADATLSRSVFEAHFPAADALWAHLLDPEIRWLVPVGLSATVLSAPERRSAVLLGDFAGLEAWTDRALGLNAATGAAPAALVTVADLGALPTAEAVWTALVDPATGWLTPLDGQPDRAAIVPVDQRPGAETADQLTGPVLSGALAGLEGRLGLLFDDCQTGIAPMRADAHSTGPQEVREGWLMLRPVRRSSDESRT</sequence>
<comment type="caution">
    <text evidence="2">The sequence shown here is derived from an EMBL/GenBank/DDBJ whole genome shotgun (WGS) entry which is preliminary data.</text>
</comment>
<keyword evidence="3" id="KW-1185">Reference proteome</keyword>
<dbReference type="Proteomes" id="UP000317982">
    <property type="component" value="Unassembled WGS sequence"/>
</dbReference>
<protein>
    <submittedName>
        <fullName evidence="2">Uncharacterized protein</fullName>
    </submittedName>
</protein>
<feature type="region of interest" description="Disordered" evidence="1">
    <location>
        <begin position="415"/>
        <end position="443"/>
    </location>
</feature>
<name>A0A545AF63_9ACTN</name>
<dbReference type="InParanoid" id="A0A545AF63"/>
<evidence type="ECO:0000313" key="2">
    <source>
        <dbReference type="EMBL" id="TQS39949.1"/>
    </source>
</evidence>
<accession>A0A545AF63</accession>
<reference evidence="2 3" key="1">
    <citation type="submission" date="2019-07" db="EMBL/GenBank/DDBJ databases">
        <title>Cryptosporangium phraense sp. nov., isolated from plant litter.</title>
        <authorList>
            <person name="Suriyachadkun C."/>
        </authorList>
    </citation>
    <scope>NUCLEOTIDE SEQUENCE [LARGE SCALE GENOMIC DNA]</scope>
    <source>
        <strain evidence="2 3">A-T 5661</strain>
    </source>
</reference>
<dbReference type="OrthoDB" id="6091628at2"/>
<evidence type="ECO:0000256" key="1">
    <source>
        <dbReference type="SAM" id="MobiDB-lite"/>
    </source>
</evidence>
<proteinExistence type="predicted"/>
<evidence type="ECO:0000313" key="3">
    <source>
        <dbReference type="Proteomes" id="UP000317982"/>
    </source>
</evidence>
<gene>
    <name evidence="2" type="ORF">FL583_37335</name>
</gene>